<dbReference type="AlphaFoldDB" id="A0A0C3S8G3"/>
<accession>A0A0C3S8G3</accession>
<evidence type="ECO:0000313" key="2">
    <source>
        <dbReference type="Proteomes" id="UP000053257"/>
    </source>
</evidence>
<dbReference type="HOGENOM" id="CLU_1835863_0_0_1"/>
<dbReference type="InterPro" id="IPR029061">
    <property type="entry name" value="THDP-binding"/>
</dbReference>
<dbReference type="Proteomes" id="UP000053257">
    <property type="component" value="Unassembled WGS sequence"/>
</dbReference>
<protein>
    <submittedName>
        <fullName evidence="1">Uncharacterized protein</fullName>
    </submittedName>
</protein>
<organism evidence="1 2">
    <name type="scientific">Phlebiopsis gigantea (strain 11061_1 CR5-6)</name>
    <name type="common">White-rot fungus</name>
    <name type="synonym">Peniophora gigantea</name>
    <dbReference type="NCBI Taxonomy" id="745531"/>
    <lineage>
        <taxon>Eukaryota</taxon>
        <taxon>Fungi</taxon>
        <taxon>Dikarya</taxon>
        <taxon>Basidiomycota</taxon>
        <taxon>Agaricomycotina</taxon>
        <taxon>Agaricomycetes</taxon>
        <taxon>Polyporales</taxon>
        <taxon>Phanerochaetaceae</taxon>
        <taxon>Phlebiopsis</taxon>
    </lineage>
</organism>
<name>A0A0C3S8G3_PHLG1</name>
<dbReference type="Gene3D" id="3.40.50.970">
    <property type="match status" value="1"/>
</dbReference>
<dbReference type="OrthoDB" id="16262at2759"/>
<gene>
    <name evidence="1" type="ORF">PHLGIDRAFT_119954</name>
</gene>
<dbReference type="STRING" id="745531.A0A0C3S8G3"/>
<proteinExistence type="predicted"/>
<evidence type="ECO:0000313" key="1">
    <source>
        <dbReference type="EMBL" id="KIP05305.1"/>
    </source>
</evidence>
<reference evidence="1 2" key="1">
    <citation type="journal article" date="2014" name="PLoS Genet.">
        <title>Analysis of the Phlebiopsis gigantea genome, transcriptome and secretome provides insight into its pioneer colonization strategies of wood.</title>
        <authorList>
            <person name="Hori C."/>
            <person name="Ishida T."/>
            <person name="Igarashi K."/>
            <person name="Samejima M."/>
            <person name="Suzuki H."/>
            <person name="Master E."/>
            <person name="Ferreira P."/>
            <person name="Ruiz-Duenas F.J."/>
            <person name="Held B."/>
            <person name="Canessa P."/>
            <person name="Larrondo L.F."/>
            <person name="Schmoll M."/>
            <person name="Druzhinina I.S."/>
            <person name="Kubicek C.P."/>
            <person name="Gaskell J.A."/>
            <person name="Kersten P."/>
            <person name="St John F."/>
            <person name="Glasner J."/>
            <person name="Sabat G."/>
            <person name="Splinter BonDurant S."/>
            <person name="Syed K."/>
            <person name="Yadav J."/>
            <person name="Mgbeahuruike A.C."/>
            <person name="Kovalchuk A."/>
            <person name="Asiegbu F.O."/>
            <person name="Lackner G."/>
            <person name="Hoffmeister D."/>
            <person name="Rencoret J."/>
            <person name="Gutierrez A."/>
            <person name="Sun H."/>
            <person name="Lindquist E."/>
            <person name="Barry K."/>
            <person name="Riley R."/>
            <person name="Grigoriev I.V."/>
            <person name="Henrissat B."/>
            <person name="Kues U."/>
            <person name="Berka R.M."/>
            <person name="Martinez A.T."/>
            <person name="Covert S.F."/>
            <person name="Blanchette R.A."/>
            <person name="Cullen D."/>
        </authorList>
    </citation>
    <scope>NUCLEOTIDE SEQUENCE [LARGE SCALE GENOMIC DNA]</scope>
    <source>
        <strain evidence="1 2">11061_1 CR5-6</strain>
    </source>
</reference>
<dbReference type="SUPFAM" id="SSF52518">
    <property type="entry name" value="Thiamin diphosphate-binding fold (THDP-binding)"/>
    <property type="match status" value="1"/>
</dbReference>
<dbReference type="EMBL" id="KN840547">
    <property type="protein sequence ID" value="KIP05305.1"/>
    <property type="molecule type" value="Genomic_DNA"/>
</dbReference>
<keyword evidence="2" id="KW-1185">Reference proteome</keyword>
<sequence length="140" mass="15002">MNVVTPLQSTLSDGAPLVVFSDRVVYIVGTSQSCMRKDVPVKDIAELSRRTKEAFRIAMAGPVLVDLPKYITARLLRAPLPFTATTSGAFCLPTKPLIANAQLPTDLPMLGLGAGSLHFFALAKAMWVTSAEELPAKFVA</sequence>